<keyword evidence="2" id="KW-1185">Reference proteome</keyword>
<evidence type="ECO:0000313" key="1">
    <source>
        <dbReference type="EMBL" id="MBE1161412.1"/>
    </source>
</evidence>
<sequence>MTRIESNLSAMNLSELPSRLLPPAGAEAGAVQAAGRSVSAQLHAATGNQLLELDVWGNTGAAERVLGTPAALNAPSTVQLDQLAHHILAPLG</sequence>
<dbReference type="RefSeq" id="WP_192556267.1">
    <property type="nucleotide sequence ID" value="NZ_JACZZA010000008.1"/>
</dbReference>
<proteinExistence type="predicted"/>
<name>A0ABR9GBI4_9GAMM</name>
<comment type="caution">
    <text evidence="1">The sequence shown here is derived from an EMBL/GenBank/DDBJ whole genome shotgun (WGS) entry which is preliminary data.</text>
</comment>
<dbReference type="EMBL" id="JACZZA010000008">
    <property type="protein sequence ID" value="MBE1161412.1"/>
    <property type="molecule type" value="Genomic_DNA"/>
</dbReference>
<protein>
    <submittedName>
        <fullName evidence="1">Uncharacterized protein</fullName>
    </submittedName>
</protein>
<evidence type="ECO:0000313" key="2">
    <source>
        <dbReference type="Proteomes" id="UP000651010"/>
    </source>
</evidence>
<dbReference type="Proteomes" id="UP000651010">
    <property type="component" value="Unassembled WGS sequence"/>
</dbReference>
<accession>A0ABR9GBI4</accession>
<gene>
    <name evidence="1" type="ORF">IGX34_13590</name>
</gene>
<organism evidence="1 2">
    <name type="scientific">Dyella acidiphila</name>
    <dbReference type="NCBI Taxonomy" id="2775866"/>
    <lineage>
        <taxon>Bacteria</taxon>
        <taxon>Pseudomonadati</taxon>
        <taxon>Pseudomonadota</taxon>
        <taxon>Gammaproteobacteria</taxon>
        <taxon>Lysobacterales</taxon>
        <taxon>Rhodanobacteraceae</taxon>
        <taxon>Dyella</taxon>
    </lineage>
</organism>
<reference evidence="1 2" key="1">
    <citation type="submission" date="2020-09" db="EMBL/GenBank/DDBJ databases">
        <title>Dyella sp. 7MK23 isolated from forest soil.</title>
        <authorList>
            <person name="Fu J."/>
        </authorList>
    </citation>
    <scope>NUCLEOTIDE SEQUENCE [LARGE SCALE GENOMIC DNA]</scope>
    <source>
        <strain evidence="1 2">7MK23</strain>
    </source>
</reference>